<evidence type="ECO:0008006" key="3">
    <source>
        <dbReference type="Google" id="ProtNLM"/>
    </source>
</evidence>
<accession>A0AAU8FPI2</accession>
<keyword evidence="1" id="KW-1133">Transmembrane helix</keyword>
<dbReference type="RefSeq" id="WP_353720715.1">
    <property type="nucleotide sequence ID" value="NZ_CP159289.1"/>
</dbReference>
<keyword evidence="1" id="KW-0472">Membrane</keyword>
<evidence type="ECO:0000313" key="2">
    <source>
        <dbReference type="EMBL" id="XCH25414.1"/>
    </source>
</evidence>
<gene>
    <name evidence="2" type="ORF">ABV298_02995</name>
</gene>
<feature type="transmembrane region" description="Helical" evidence="1">
    <location>
        <begin position="76"/>
        <end position="97"/>
    </location>
</feature>
<keyword evidence="1" id="KW-0812">Transmembrane</keyword>
<proteinExistence type="predicted"/>
<dbReference type="AlphaFoldDB" id="A0AAU8FPI2"/>
<reference evidence="2" key="1">
    <citation type="submission" date="2024-06" db="EMBL/GenBank/DDBJ databases">
        <title>Sequencing and assembly of the genome of Dyadobacter sp. strain 676, a symbiont of Cyamopsis tetragonoloba.</title>
        <authorList>
            <person name="Guro P."/>
            <person name="Sazanova A."/>
            <person name="Kuznetsova I."/>
            <person name="Belimov A."/>
            <person name="Safronova V."/>
        </authorList>
    </citation>
    <scope>NUCLEOTIDE SEQUENCE</scope>
    <source>
        <strain evidence="2">676</strain>
    </source>
</reference>
<evidence type="ECO:0000256" key="1">
    <source>
        <dbReference type="SAM" id="Phobius"/>
    </source>
</evidence>
<name>A0AAU8FPI2_9BACT</name>
<protein>
    <recommendedName>
        <fullName evidence="3">DUF3592 domain-containing protein</fullName>
    </recommendedName>
</protein>
<feature type="transmembrane region" description="Helical" evidence="1">
    <location>
        <begin position="29"/>
        <end position="47"/>
    </location>
</feature>
<sequence length="207" mass="24214">MFERYASNEFYGDLLSHRLLFAKRQWEKIAYYTISVVSVVVSLALFARREEMNSYISQFENALVQWLFREGQGRTLFIGFAALIFLLNIGPTLLYYIRKYWLYRKSSMSLQAYLNVHYKESIRLPRAQNAIRSPRAFYVYVGHPVTGKVLPVEVSEDWYLQLEAGNKVHARYHPGSDNVVFLIRNSNLAITSISQPVRLLCLYDHNN</sequence>
<organism evidence="2">
    <name type="scientific">Dyadobacter sp. 676</name>
    <dbReference type="NCBI Taxonomy" id="3088362"/>
    <lineage>
        <taxon>Bacteria</taxon>
        <taxon>Pseudomonadati</taxon>
        <taxon>Bacteroidota</taxon>
        <taxon>Cytophagia</taxon>
        <taxon>Cytophagales</taxon>
        <taxon>Spirosomataceae</taxon>
        <taxon>Dyadobacter</taxon>
    </lineage>
</organism>
<dbReference type="EMBL" id="CP159289">
    <property type="protein sequence ID" value="XCH25414.1"/>
    <property type="molecule type" value="Genomic_DNA"/>
</dbReference>